<evidence type="ECO:0000259" key="3">
    <source>
        <dbReference type="Pfam" id="PF00881"/>
    </source>
</evidence>
<keyword evidence="2" id="KW-0560">Oxidoreductase</keyword>
<dbReference type="HOGENOM" id="CLU_070764_4_2_2"/>
<dbReference type="CDD" id="cd02137">
    <property type="entry name" value="MhqN-like"/>
    <property type="match status" value="1"/>
</dbReference>
<dbReference type="KEGG" id="nin:NADRNF5_1893"/>
<name>A0A0D5C4D3_9ARCH</name>
<gene>
    <name evidence="4" type="primary">drgA</name>
    <name evidence="4" type="ORF">NADRNF5_1893</name>
</gene>
<dbReference type="Proteomes" id="UP000032408">
    <property type="component" value="Chromosome"/>
</dbReference>
<dbReference type="STRING" id="1580092.NADRNF5_1893"/>
<reference evidence="5" key="1">
    <citation type="submission" date="2015-03" db="EMBL/GenBank/DDBJ databases">
        <title>Characterization of two novel Thaumarchaeota isolated from the Northern Adriatic Sea.</title>
        <authorList>
            <person name="Bayer B."/>
            <person name="Vojvoda J."/>
            <person name="Offre P."/>
            <person name="Srivastava A."/>
            <person name="Elisabeth N."/>
            <person name="Garcia J.A.L."/>
            <person name="Schleper C."/>
            <person name="Herndl G.J."/>
        </authorList>
    </citation>
    <scope>NUCLEOTIDE SEQUENCE [LARGE SCALE GENOMIC DNA]</scope>
    <source>
        <strain evidence="5">NF5</strain>
    </source>
</reference>
<comment type="similarity">
    <text evidence="1">Belongs to the nitroreductase family.</text>
</comment>
<dbReference type="EMBL" id="CP011070">
    <property type="protein sequence ID" value="AJW71571.1"/>
    <property type="molecule type" value="Genomic_DNA"/>
</dbReference>
<dbReference type="Pfam" id="PF00881">
    <property type="entry name" value="Nitroreductase"/>
    <property type="match status" value="1"/>
</dbReference>
<dbReference type="OrthoDB" id="287850at2157"/>
<proteinExistence type="inferred from homology"/>
<sequence>MDTIDAIKSRRSIKSFKNHEITKDEIDQILQCAILSPTSYNIQNWRFVIVTEQKLKDEMAQLSYGQKQVSEASLVIVLCADLKAWEKNPERYWKNVSEESRNYLVNGIKQAYSGNPELEKDQAIRSCGIAAQTIMLAAKSIGYDSCPMEGFDYDKVGKLINLPDDHIVTMMVVIGKSAKDPAPRGGQLPLSDVVFENSF</sequence>
<dbReference type="InterPro" id="IPR029479">
    <property type="entry name" value="Nitroreductase"/>
</dbReference>
<reference evidence="4 5" key="2">
    <citation type="journal article" date="2016" name="ISME J.">
        <title>Physiological and genomic characterization of two novel marine thaumarchaeal strains indicates niche differentiation.</title>
        <authorList>
            <person name="Bayer B."/>
            <person name="Vojvoda J."/>
            <person name="Offre P."/>
            <person name="Alves R.J."/>
            <person name="Elisabeth N.H."/>
            <person name="Garcia J.A."/>
            <person name="Volland J.M."/>
            <person name="Srivastava A."/>
            <person name="Schleper C."/>
            <person name="Herndl G.J."/>
        </authorList>
    </citation>
    <scope>NUCLEOTIDE SEQUENCE [LARGE SCALE GENOMIC DNA]</scope>
    <source>
        <strain evidence="4 5">NF5</strain>
    </source>
</reference>
<dbReference type="PANTHER" id="PTHR43673:SF12">
    <property type="entry name" value="PROTEIN DRGA"/>
    <property type="match status" value="1"/>
</dbReference>
<dbReference type="RefSeq" id="WP_048117657.1">
    <property type="nucleotide sequence ID" value="NZ_CP011070.1"/>
</dbReference>
<dbReference type="SUPFAM" id="SSF55469">
    <property type="entry name" value="FMN-dependent nitroreductase-like"/>
    <property type="match status" value="1"/>
</dbReference>
<dbReference type="Gene3D" id="3.40.109.10">
    <property type="entry name" value="NADH Oxidase"/>
    <property type="match status" value="1"/>
</dbReference>
<accession>A0A0D5C4D3</accession>
<dbReference type="GeneID" id="24821048"/>
<dbReference type="AlphaFoldDB" id="A0A0D5C4D3"/>
<keyword evidence="5" id="KW-1185">Reference proteome</keyword>
<evidence type="ECO:0000256" key="2">
    <source>
        <dbReference type="ARBA" id="ARBA00023002"/>
    </source>
</evidence>
<evidence type="ECO:0000256" key="1">
    <source>
        <dbReference type="ARBA" id="ARBA00007118"/>
    </source>
</evidence>
<evidence type="ECO:0000313" key="4">
    <source>
        <dbReference type="EMBL" id="AJW71571.1"/>
    </source>
</evidence>
<evidence type="ECO:0000313" key="5">
    <source>
        <dbReference type="Proteomes" id="UP000032408"/>
    </source>
</evidence>
<dbReference type="InterPro" id="IPR000415">
    <property type="entry name" value="Nitroreductase-like"/>
</dbReference>
<dbReference type="GO" id="GO:0016491">
    <property type="term" value="F:oxidoreductase activity"/>
    <property type="evidence" value="ECO:0007669"/>
    <property type="project" value="UniProtKB-KW"/>
</dbReference>
<protein>
    <submittedName>
        <fullName evidence="4">Protein DrgA</fullName>
    </submittedName>
</protein>
<feature type="domain" description="Nitroreductase" evidence="3">
    <location>
        <begin position="7"/>
        <end position="176"/>
    </location>
</feature>
<dbReference type="PANTHER" id="PTHR43673">
    <property type="entry name" value="NAD(P)H NITROREDUCTASE YDGI-RELATED"/>
    <property type="match status" value="1"/>
</dbReference>
<organism evidence="4 5">
    <name type="scientific">Nitrosopumilus adriaticus</name>
    <dbReference type="NCBI Taxonomy" id="1580092"/>
    <lineage>
        <taxon>Archaea</taxon>
        <taxon>Nitrososphaerota</taxon>
        <taxon>Nitrososphaeria</taxon>
        <taxon>Nitrosopumilales</taxon>
        <taxon>Nitrosopumilaceae</taxon>
        <taxon>Nitrosopumilus</taxon>
    </lineage>
</organism>